<proteinExistence type="predicted"/>
<dbReference type="InterPro" id="IPR016977">
    <property type="entry name" value="ComGF"/>
</dbReference>
<keyword evidence="4" id="KW-1185">Reference proteome</keyword>
<dbReference type="InterPro" id="IPR012902">
    <property type="entry name" value="N_methyl_site"/>
</dbReference>
<organism evidence="3 4">
    <name type="scientific">Secundilactobacillus folii</name>
    <dbReference type="NCBI Taxonomy" id="2678357"/>
    <lineage>
        <taxon>Bacteria</taxon>
        <taxon>Bacillati</taxon>
        <taxon>Bacillota</taxon>
        <taxon>Bacilli</taxon>
        <taxon>Lactobacillales</taxon>
        <taxon>Lactobacillaceae</taxon>
        <taxon>Secundilactobacillus</taxon>
    </lineage>
</organism>
<accession>A0A7X2XZJ9</accession>
<dbReference type="NCBIfam" id="TIGR02532">
    <property type="entry name" value="IV_pilin_GFxxxE"/>
    <property type="match status" value="1"/>
</dbReference>
<protein>
    <submittedName>
        <fullName evidence="3">Prepilin-type N-terminal cleavage/methylation domain-containing protein</fullName>
    </submittedName>
</protein>
<dbReference type="EMBL" id="WNJO01000021">
    <property type="protein sequence ID" value="MTV83226.1"/>
    <property type="molecule type" value="Genomic_DNA"/>
</dbReference>
<comment type="caution">
    <text evidence="3">The sequence shown here is derived from an EMBL/GenBank/DDBJ whole genome shotgun (WGS) entry which is preliminary data.</text>
</comment>
<evidence type="ECO:0000256" key="1">
    <source>
        <dbReference type="ARBA" id="ARBA00004241"/>
    </source>
</evidence>
<comment type="subcellular location">
    <subcellularLocation>
        <location evidence="1">Cell surface</location>
    </subcellularLocation>
</comment>
<dbReference type="RefSeq" id="WP_155432486.1">
    <property type="nucleotide sequence ID" value="NZ_WNJO01000021.1"/>
</dbReference>
<dbReference type="AlphaFoldDB" id="A0A7X2XZJ9"/>
<keyword evidence="2" id="KW-0178">Competence</keyword>
<name>A0A7X2XZJ9_9LACO</name>
<evidence type="ECO:0000313" key="3">
    <source>
        <dbReference type="EMBL" id="MTV83226.1"/>
    </source>
</evidence>
<reference evidence="3 4" key="1">
    <citation type="submission" date="2019-11" db="EMBL/GenBank/DDBJ databases">
        <title>Lactobacillus sp. nov. CRM56-3, isolated from fermented tea leaves.</title>
        <authorList>
            <person name="Phuengjayaem S."/>
            <person name="Tanasupawat S."/>
        </authorList>
    </citation>
    <scope>NUCLEOTIDE SEQUENCE [LARGE SCALE GENOMIC DNA]</scope>
    <source>
        <strain evidence="3 4">CRM56-3</strain>
    </source>
</reference>
<evidence type="ECO:0000313" key="4">
    <source>
        <dbReference type="Proteomes" id="UP000466388"/>
    </source>
</evidence>
<dbReference type="PROSITE" id="PS00409">
    <property type="entry name" value="PROKAR_NTER_METHYL"/>
    <property type="match status" value="1"/>
</dbReference>
<dbReference type="Proteomes" id="UP000466388">
    <property type="component" value="Unassembled WGS sequence"/>
</dbReference>
<dbReference type="GO" id="GO:0009986">
    <property type="term" value="C:cell surface"/>
    <property type="evidence" value="ECO:0007669"/>
    <property type="project" value="UniProtKB-SubCell"/>
</dbReference>
<gene>
    <name evidence="3" type="ORF">GM612_11410</name>
</gene>
<dbReference type="Pfam" id="PF07963">
    <property type="entry name" value="N_methyl"/>
    <property type="match status" value="1"/>
</dbReference>
<dbReference type="Pfam" id="PF15980">
    <property type="entry name" value="ComGF"/>
    <property type="match status" value="1"/>
</dbReference>
<dbReference type="GO" id="GO:0030420">
    <property type="term" value="P:establishment of competence for transformation"/>
    <property type="evidence" value="ECO:0007669"/>
    <property type="project" value="UniProtKB-KW"/>
</dbReference>
<evidence type="ECO:0000256" key="2">
    <source>
        <dbReference type="ARBA" id="ARBA00023287"/>
    </source>
</evidence>
<sequence length="141" mass="16003">MKRGFTLIETLIALVVTAIAILTFQFGIQALTAKSQQRYDEQLAWYHMLAKLESDDYGFSLAKVGMQEALLNPQTDKDRQYDIYQYHDKIVMTTDKGGYMPLLTGLHYVGMDNAHGYLKISVITRMNQHLSAVTTIGDVHE</sequence>